<organism evidence="1 2">
    <name type="scientific">Sulfurimonas hongkongensis</name>
    <dbReference type="NCBI Taxonomy" id="1172190"/>
    <lineage>
        <taxon>Bacteria</taxon>
        <taxon>Pseudomonadati</taxon>
        <taxon>Campylobacterota</taxon>
        <taxon>Epsilonproteobacteria</taxon>
        <taxon>Campylobacterales</taxon>
        <taxon>Sulfurimonadaceae</taxon>
        <taxon>Sulfurimonas</taxon>
    </lineage>
</organism>
<dbReference type="InterPro" id="IPR045584">
    <property type="entry name" value="Pilin-like"/>
</dbReference>
<protein>
    <recommendedName>
        <fullName evidence="3">Prepilin-type N-terminal cleavage/methylation domain-containing protein</fullName>
    </recommendedName>
</protein>
<keyword evidence="2" id="KW-1185">Reference proteome</keyword>
<dbReference type="STRING" id="1172190.M947_06295"/>
<dbReference type="EMBL" id="AUPZ01000007">
    <property type="protein sequence ID" value="EQB39600.1"/>
    <property type="molecule type" value="Genomic_DNA"/>
</dbReference>
<dbReference type="eggNOG" id="COG2165">
    <property type="taxonomic scope" value="Bacteria"/>
</dbReference>
<accession>T0JF00</accession>
<gene>
    <name evidence="1" type="ORF">M947_06295</name>
</gene>
<dbReference type="Pfam" id="PF07963">
    <property type="entry name" value="N_methyl"/>
    <property type="match status" value="1"/>
</dbReference>
<evidence type="ECO:0008006" key="3">
    <source>
        <dbReference type="Google" id="ProtNLM"/>
    </source>
</evidence>
<evidence type="ECO:0000313" key="1">
    <source>
        <dbReference type="EMBL" id="EQB39600.1"/>
    </source>
</evidence>
<name>T0JF00_9BACT</name>
<evidence type="ECO:0000313" key="2">
    <source>
        <dbReference type="Proteomes" id="UP000015520"/>
    </source>
</evidence>
<comment type="caution">
    <text evidence="1">The sequence shown here is derived from an EMBL/GenBank/DDBJ whole genome shotgun (WGS) entry which is preliminary data.</text>
</comment>
<dbReference type="AlphaFoldDB" id="T0JF00"/>
<dbReference type="PATRIC" id="fig|1172190.3.peg.1222"/>
<dbReference type="Gene3D" id="3.30.700.10">
    <property type="entry name" value="Glycoprotein, Type 4 Pilin"/>
    <property type="match status" value="1"/>
</dbReference>
<dbReference type="NCBIfam" id="TIGR02532">
    <property type="entry name" value="IV_pilin_GFxxxE"/>
    <property type="match status" value="1"/>
</dbReference>
<dbReference type="SUPFAM" id="SSF54523">
    <property type="entry name" value="Pili subunits"/>
    <property type="match status" value="1"/>
</dbReference>
<reference evidence="1 2" key="1">
    <citation type="submission" date="2013-07" db="EMBL/GenBank/DDBJ databases">
        <title>Sulfurimonas hongkongensis AST-10 Genome Sequencing.</title>
        <authorList>
            <person name="Cai L."/>
            <person name="Zhang T."/>
        </authorList>
    </citation>
    <scope>NUCLEOTIDE SEQUENCE [LARGE SCALE GENOMIC DNA]</scope>
    <source>
        <strain evidence="1 2">AST-10</strain>
    </source>
</reference>
<dbReference type="InterPro" id="IPR012902">
    <property type="entry name" value="N_methyl_site"/>
</dbReference>
<dbReference type="Proteomes" id="UP000015520">
    <property type="component" value="Unassembled WGS sequence"/>
</dbReference>
<sequence length="151" mass="16313">MKRAGFTMIELIFVIVILGILAAVALPKFIGVSEQAKVGKLQGYVGTLNRTVLPPYWSDSILNGNNGSIDSTDYEDKIKNDLAAPDNIVMTFTNMNGQAEDFDSNATAGTAIGSKTYNGVTYSIFCNDGNSTSAARCDIWNGSKWMLNENI</sequence>
<dbReference type="RefSeq" id="WP_021287522.1">
    <property type="nucleotide sequence ID" value="NZ_AUPZ01000007.1"/>
</dbReference>
<proteinExistence type="predicted"/>